<proteinExistence type="predicted"/>
<dbReference type="EMBL" id="CAJQZP010000220">
    <property type="protein sequence ID" value="CAG4949347.1"/>
    <property type="molecule type" value="Genomic_DNA"/>
</dbReference>
<dbReference type="OrthoDB" id="8188574at2759"/>
<keyword evidence="2" id="KW-1185">Reference proteome</keyword>
<reference evidence="1" key="1">
    <citation type="submission" date="2021-04" db="EMBL/GenBank/DDBJ databases">
        <authorList>
            <person name="Tunstrom K."/>
        </authorList>
    </citation>
    <scope>NUCLEOTIDE SEQUENCE</scope>
</reference>
<gene>
    <name evidence="1" type="ORF">PAPOLLO_LOCUS3993</name>
</gene>
<evidence type="ECO:0000313" key="1">
    <source>
        <dbReference type="EMBL" id="CAG4949347.1"/>
    </source>
</evidence>
<evidence type="ECO:0000313" key="2">
    <source>
        <dbReference type="Proteomes" id="UP000691718"/>
    </source>
</evidence>
<comment type="caution">
    <text evidence="1">The sequence shown here is derived from an EMBL/GenBank/DDBJ whole genome shotgun (WGS) entry which is preliminary data.</text>
</comment>
<name>A0A8S3WAB8_PARAO</name>
<protein>
    <submittedName>
        <fullName evidence="1">(apollo) hypothetical protein</fullName>
    </submittedName>
</protein>
<dbReference type="Proteomes" id="UP000691718">
    <property type="component" value="Unassembled WGS sequence"/>
</dbReference>
<accession>A0A8S3WAB8</accession>
<organism evidence="1 2">
    <name type="scientific">Parnassius apollo</name>
    <name type="common">Apollo butterfly</name>
    <name type="synonym">Papilio apollo</name>
    <dbReference type="NCBI Taxonomy" id="110799"/>
    <lineage>
        <taxon>Eukaryota</taxon>
        <taxon>Metazoa</taxon>
        <taxon>Ecdysozoa</taxon>
        <taxon>Arthropoda</taxon>
        <taxon>Hexapoda</taxon>
        <taxon>Insecta</taxon>
        <taxon>Pterygota</taxon>
        <taxon>Neoptera</taxon>
        <taxon>Endopterygota</taxon>
        <taxon>Lepidoptera</taxon>
        <taxon>Glossata</taxon>
        <taxon>Ditrysia</taxon>
        <taxon>Papilionoidea</taxon>
        <taxon>Papilionidae</taxon>
        <taxon>Parnassiinae</taxon>
        <taxon>Parnassini</taxon>
        <taxon>Parnassius</taxon>
        <taxon>Parnassius</taxon>
    </lineage>
</organism>
<sequence length="127" mass="14336">MGQLDRLQDTGDKRGHSPPDGFPVICVAPIAPEDLSTGLAVVYGFTPRLVTGNDHRVGFGFRFGNHADFQILYEFGPQTITKPLQPAKTRSTTYRKHVRKTRRRPIIELLLRAGLLREVERVENLDI</sequence>
<dbReference type="AlphaFoldDB" id="A0A8S3WAB8"/>